<organism evidence="8 9">
    <name type="scientific">Alicyclobacillus tolerans</name>
    <dbReference type="NCBI Taxonomy" id="90970"/>
    <lineage>
        <taxon>Bacteria</taxon>
        <taxon>Bacillati</taxon>
        <taxon>Bacillota</taxon>
        <taxon>Bacilli</taxon>
        <taxon>Bacillales</taxon>
        <taxon>Alicyclobacillaceae</taxon>
        <taxon>Alicyclobacillus</taxon>
    </lineage>
</organism>
<comment type="caution">
    <text evidence="8">The sequence shown here is derived from an EMBL/GenBank/DDBJ whole genome shotgun (WGS) entry which is preliminary data.</text>
</comment>
<keyword evidence="9" id="KW-1185">Reference proteome</keyword>
<comment type="subcellular location">
    <subcellularLocation>
        <location evidence="1">Cell membrane</location>
        <topology evidence="1">Multi-pass membrane protein</topology>
    </subcellularLocation>
</comment>
<feature type="transmembrane region" description="Helical" evidence="6">
    <location>
        <begin position="262"/>
        <end position="286"/>
    </location>
</feature>
<keyword evidence="5 6" id="KW-0472">Membrane</keyword>
<feature type="transmembrane region" description="Helical" evidence="6">
    <location>
        <begin position="15"/>
        <end position="39"/>
    </location>
</feature>
<dbReference type="InterPro" id="IPR020846">
    <property type="entry name" value="MFS_dom"/>
</dbReference>
<feature type="transmembrane region" description="Helical" evidence="6">
    <location>
        <begin position="144"/>
        <end position="164"/>
    </location>
</feature>
<feature type="transmembrane region" description="Helical" evidence="6">
    <location>
        <begin position="51"/>
        <end position="70"/>
    </location>
</feature>
<gene>
    <name evidence="8" type="ORF">J2S04_002418</name>
</gene>
<dbReference type="EMBL" id="JAURUO010000014">
    <property type="protein sequence ID" value="MDP9729445.1"/>
    <property type="molecule type" value="Genomic_DNA"/>
</dbReference>
<dbReference type="InterPro" id="IPR036259">
    <property type="entry name" value="MFS_trans_sf"/>
</dbReference>
<keyword evidence="3 6" id="KW-0812">Transmembrane</keyword>
<dbReference type="PROSITE" id="PS50850">
    <property type="entry name" value="MFS"/>
    <property type="match status" value="1"/>
</dbReference>
<evidence type="ECO:0000256" key="2">
    <source>
        <dbReference type="ARBA" id="ARBA00022448"/>
    </source>
</evidence>
<dbReference type="SUPFAM" id="SSF103473">
    <property type="entry name" value="MFS general substrate transporter"/>
    <property type="match status" value="1"/>
</dbReference>
<feature type="transmembrane region" description="Helical" evidence="6">
    <location>
        <begin position="356"/>
        <end position="374"/>
    </location>
</feature>
<dbReference type="PANTHER" id="PTHR42718">
    <property type="entry name" value="MAJOR FACILITATOR SUPERFAMILY MULTIDRUG TRANSPORTER MFSC"/>
    <property type="match status" value="1"/>
</dbReference>
<dbReference type="Proteomes" id="UP001229209">
    <property type="component" value="Unassembled WGS sequence"/>
</dbReference>
<proteinExistence type="predicted"/>
<evidence type="ECO:0000256" key="1">
    <source>
        <dbReference type="ARBA" id="ARBA00004651"/>
    </source>
</evidence>
<dbReference type="Gene3D" id="1.20.1720.10">
    <property type="entry name" value="Multidrug resistance protein D"/>
    <property type="match status" value="1"/>
</dbReference>
<evidence type="ECO:0000256" key="5">
    <source>
        <dbReference type="ARBA" id="ARBA00023136"/>
    </source>
</evidence>
<feature type="transmembrane region" description="Helical" evidence="6">
    <location>
        <begin position="82"/>
        <end position="108"/>
    </location>
</feature>
<evidence type="ECO:0000256" key="4">
    <source>
        <dbReference type="ARBA" id="ARBA00022989"/>
    </source>
</evidence>
<feature type="transmembrane region" description="Helical" evidence="6">
    <location>
        <begin position="225"/>
        <end position="241"/>
    </location>
</feature>
<feature type="transmembrane region" description="Helical" evidence="6">
    <location>
        <begin position="395"/>
        <end position="415"/>
    </location>
</feature>
<keyword evidence="2" id="KW-0813">Transport</keyword>
<dbReference type="PANTHER" id="PTHR42718:SF9">
    <property type="entry name" value="MAJOR FACILITATOR SUPERFAMILY MULTIDRUG TRANSPORTER MFSC"/>
    <property type="match status" value="1"/>
</dbReference>
<accession>A0ABT9LYU4</accession>
<feature type="transmembrane region" description="Helical" evidence="6">
    <location>
        <begin position="202"/>
        <end position="219"/>
    </location>
</feature>
<evidence type="ECO:0000313" key="8">
    <source>
        <dbReference type="EMBL" id="MDP9729445.1"/>
    </source>
</evidence>
<evidence type="ECO:0000259" key="7">
    <source>
        <dbReference type="PROSITE" id="PS50850"/>
    </source>
</evidence>
<name>A0ABT9LYU4_9BACL</name>
<dbReference type="Pfam" id="PF07690">
    <property type="entry name" value="MFS_1"/>
    <property type="match status" value="2"/>
</dbReference>
<feature type="transmembrane region" description="Helical" evidence="6">
    <location>
        <begin position="421"/>
        <end position="440"/>
    </location>
</feature>
<reference evidence="8 9" key="1">
    <citation type="submission" date="2023-07" db="EMBL/GenBank/DDBJ databases">
        <title>Genomic Encyclopedia of Type Strains, Phase IV (KMG-IV): sequencing the most valuable type-strain genomes for metagenomic binning, comparative biology and taxonomic classification.</title>
        <authorList>
            <person name="Goeker M."/>
        </authorList>
    </citation>
    <scope>NUCLEOTIDE SEQUENCE [LARGE SCALE GENOMIC DNA]</scope>
    <source>
        <strain evidence="8 9">DSM 25924</strain>
    </source>
</reference>
<dbReference type="InterPro" id="IPR011701">
    <property type="entry name" value="MFS"/>
</dbReference>
<protein>
    <submittedName>
        <fullName evidence="8">MFS family permease</fullName>
    </submittedName>
</protein>
<dbReference type="CDD" id="cd17321">
    <property type="entry name" value="MFS_MMR_MDR_like"/>
    <property type="match status" value="1"/>
</dbReference>
<feature type="transmembrane region" description="Helical" evidence="6">
    <location>
        <begin position="170"/>
        <end position="190"/>
    </location>
</feature>
<dbReference type="Gene3D" id="1.20.1250.20">
    <property type="entry name" value="MFS general substrate transporter like domains"/>
    <property type="match status" value="1"/>
</dbReference>
<evidence type="ECO:0000313" key="9">
    <source>
        <dbReference type="Proteomes" id="UP001229209"/>
    </source>
</evidence>
<evidence type="ECO:0000256" key="3">
    <source>
        <dbReference type="ARBA" id="ARBA00022692"/>
    </source>
</evidence>
<keyword evidence="4 6" id="KW-1133">Transmembrane helix</keyword>
<sequence length="446" mass="48387">MGQKERLLLNLKERLLLFSLLMGIVLVPINSTMISVALSPLADSLHVPLSAITWLVTVYLLVMASVQPLSGKMNDLWGRKRIFLSGVALFLVASFGCMIGHSLIAIIIFRALQAMGGAAMTPAASALIRVNWPEHRLDRTLSIMSLVLGLGAALGPILGAALLNLGSWRWLFAVNIPFAVMSFMVGYFVIPESRGKAAVVDWLGALFLLGSLLGGVLFVMKKIPFMWASALLWIVWMALFFRRQQTTQYPLIQLKLFRNIGFTVANLSILLSNFTMYATLLITPIVLENRFQVSLRSVGMYLFIFSLSMSILSGAGARLSLRMGPIGAIGTSFAAAVLSSLFFWVCLSMMKIDSIPLWVILFILGGAASGAGIVSMQTLSLKSVDKTDSGSASGVYSTFRYMGSILASVVIASYYEHTAVVFLGMAGMSLIGLMMVFASAKKIYSV</sequence>
<feature type="transmembrane region" description="Helical" evidence="6">
    <location>
        <begin position="326"/>
        <end position="350"/>
    </location>
</feature>
<feature type="transmembrane region" description="Helical" evidence="6">
    <location>
        <begin position="298"/>
        <end position="319"/>
    </location>
</feature>
<feature type="transmembrane region" description="Helical" evidence="6">
    <location>
        <begin position="114"/>
        <end position="132"/>
    </location>
</feature>
<evidence type="ECO:0000256" key="6">
    <source>
        <dbReference type="SAM" id="Phobius"/>
    </source>
</evidence>
<feature type="domain" description="Major facilitator superfamily (MFS) profile" evidence="7">
    <location>
        <begin position="16"/>
        <end position="444"/>
    </location>
</feature>